<evidence type="ECO:0000256" key="3">
    <source>
        <dbReference type="ARBA" id="ARBA00004868"/>
    </source>
</evidence>
<dbReference type="UniPathway" id="UPA00060">
    <property type="reaction ID" value="UER00139"/>
</dbReference>
<keyword evidence="10 11" id="KW-0784">Thiamine biosynthesis</keyword>
<keyword evidence="9 11" id="KW-0460">Magnesium</keyword>
<evidence type="ECO:0000256" key="10">
    <source>
        <dbReference type="ARBA" id="ARBA00022977"/>
    </source>
</evidence>
<dbReference type="PRINTS" id="PR01099">
    <property type="entry name" value="HYETHTZKNASE"/>
</dbReference>
<evidence type="ECO:0000313" key="13">
    <source>
        <dbReference type="Proteomes" id="UP000293638"/>
    </source>
</evidence>
<dbReference type="GO" id="GO:0009229">
    <property type="term" value="P:thiamine diphosphate biosynthetic process"/>
    <property type="evidence" value="ECO:0007669"/>
    <property type="project" value="UniProtKB-UniRule"/>
</dbReference>
<evidence type="ECO:0000256" key="6">
    <source>
        <dbReference type="ARBA" id="ARBA00022741"/>
    </source>
</evidence>
<dbReference type="GO" id="GO:0004417">
    <property type="term" value="F:hydroxyethylthiazole kinase activity"/>
    <property type="evidence" value="ECO:0007669"/>
    <property type="project" value="UniProtKB-UniRule"/>
</dbReference>
<evidence type="ECO:0000256" key="2">
    <source>
        <dbReference type="ARBA" id="ARBA00001946"/>
    </source>
</evidence>
<dbReference type="HAMAP" id="MF_00228">
    <property type="entry name" value="Thz_kinase"/>
    <property type="match status" value="1"/>
</dbReference>
<comment type="catalytic activity">
    <reaction evidence="1 11">
        <text>5-(2-hydroxyethyl)-4-methylthiazole + ATP = 4-methyl-5-(2-phosphooxyethyl)-thiazole + ADP + H(+)</text>
        <dbReference type="Rhea" id="RHEA:24212"/>
        <dbReference type="ChEBI" id="CHEBI:15378"/>
        <dbReference type="ChEBI" id="CHEBI:17957"/>
        <dbReference type="ChEBI" id="CHEBI:30616"/>
        <dbReference type="ChEBI" id="CHEBI:58296"/>
        <dbReference type="ChEBI" id="CHEBI:456216"/>
        <dbReference type="EC" id="2.7.1.50"/>
    </reaction>
</comment>
<evidence type="ECO:0000256" key="1">
    <source>
        <dbReference type="ARBA" id="ARBA00001771"/>
    </source>
</evidence>
<evidence type="ECO:0000313" key="12">
    <source>
        <dbReference type="EMBL" id="RZS87038.1"/>
    </source>
</evidence>
<sequence>MAAVPDLLTAVREQGPLVQCITNYVAMDLAANALLAVGASPAMVSDPAESAEFAGIAAALTVNTGTPSPRWVEGMQVAADAAVAAGRPWVLDPVAVGATALRNEICTDLLARRPSVVRGNASEVLALAGLAGVASSGGQGRGVDAGDSVDAALEAARGLAVRSGAVVVVTGPTDLVTDGERLVRITGGSPLMARITATGCALTAVTGAYAAVGGAFDGAVAACAVFAAAGGRAAQGVRGPGSLRVALLDELHLLDQDSFTGVEIEEVA</sequence>
<comment type="cofactor">
    <cofactor evidence="2 11">
        <name>Mg(2+)</name>
        <dbReference type="ChEBI" id="CHEBI:18420"/>
    </cofactor>
</comment>
<dbReference type="EMBL" id="SGXD01000003">
    <property type="protein sequence ID" value="RZS87038.1"/>
    <property type="molecule type" value="Genomic_DNA"/>
</dbReference>
<proteinExistence type="inferred from homology"/>
<name>A0A4Q7NPQ6_9ACTN</name>
<organism evidence="12 13">
    <name type="scientific">Motilibacter rhizosphaerae</name>
    <dbReference type="NCBI Taxonomy" id="598652"/>
    <lineage>
        <taxon>Bacteria</taxon>
        <taxon>Bacillati</taxon>
        <taxon>Actinomycetota</taxon>
        <taxon>Actinomycetes</taxon>
        <taxon>Motilibacterales</taxon>
        <taxon>Motilibacteraceae</taxon>
        <taxon>Motilibacter</taxon>
    </lineage>
</organism>
<feature type="binding site" evidence="11">
    <location>
        <position position="43"/>
    </location>
    <ligand>
        <name>substrate</name>
    </ligand>
</feature>
<keyword evidence="8 11" id="KW-0067">ATP-binding</keyword>
<dbReference type="Proteomes" id="UP000293638">
    <property type="component" value="Unassembled WGS sequence"/>
</dbReference>
<comment type="function">
    <text evidence="11">Catalyzes the phosphorylation of the hydroxyl group of 4-methyl-5-beta-hydroxyethylthiazole (THZ).</text>
</comment>
<evidence type="ECO:0000256" key="9">
    <source>
        <dbReference type="ARBA" id="ARBA00022842"/>
    </source>
</evidence>
<dbReference type="SUPFAM" id="SSF53613">
    <property type="entry name" value="Ribokinase-like"/>
    <property type="match status" value="1"/>
</dbReference>
<keyword evidence="13" id="KW-1185">Reference proteome</keyword>
<reference evidence="12 13" key="1">
    <citation type="submission" date="2019-02" db="EMBL/GenBank/DDBJ databases">
        <title>Genomic Encyclopedia of Type Strains, Phase IV (KMG-IV): sequencing the most valuable type-strain genomes for metagenomic binning, comparative biology and taxonomic classification.</title>
        <authorList>
            <person name="Goeker M."/>
        </authorList>
    </citation>
    <scope>NUCLEOTIDE SEQUENCE [LARGE SCALE GENOMIC DNA]</scope>
    <source>
        <strain evidence="12 13">DSM 45622</strain>
    </source>
</reference>
<dbReference type="OrthoDB" id="8909021at2"/>
<dbReference type="InterPro" id="IPR029056">
    <property type="entry name" value="Ribokinase-like"/>
</dbReference>
<dbReference type="GO" id="GO:0005524">
    <property type="term" value="F:ATP binding"/>
    <property type="evidence" value="ECO:0007669"/>
    <property type="project" value="UniProtKB-UniRule"/>
</dbReference>
<dbReference type="EC" id="2.7.1.50" evidence="11"/>
<dbReference type="Pfam" id="PF02110">
    <property type="entry name" value="HK"/>
    <property type="match status" value="1"/>
</dbReference>
<feature type="binding site" evidence="11">
    <location>
        <position position="118"/>
    </location>
    <ligand>
        <name>ATP</name>
        <dbReference type="ChEBI" id="CHEBI:30616"/>
    </ligand>
</feature>
<feature type="binding site" evidence="11">
    <location>
        <position position="170"/>
    </location>
    <ligand>
        <name>ATP</name>
        <dbReference type="ChEBI" id="CHEBI:30616"/>
    </ligand>
</feature>
<comment type="pathway">
    <text evidence="3 11">Cofactor biosynthesis; thiamine diphosphate biosynthesis; 4-methyl-5-(2-phosphoethyl)-thiazole from 5-(2-hydroxyethyl)-4-methylthiazole: step 1/1.</text>
</comment>
<evidence type="ECO:0000256" key="4">
    <source>
        <dbReference type="ARBA" id="ARBA00022679"/>
    </source>
</evidence>
<dbReference type="CDD" id="cd01170">
    <property type="entry name" value="THZ_kinase"/>
    <property type="match status" value="1"/>
</dbReference>
<dbReference type="RefSeq" id="WP_130493226.1">
    <property type="nucleotide sequence ID" value="NZ_SGXD01000003.1"/>
</dbReference>
<keyword evidence="7 11" id="KW-0418">Kinase</keyword>
<evidence type="ECO:0000256" key="7">
    <source>
        <dbReference type="ARBA" id="ARBA00022777"/>
    </source>
</evidence>
<gene>
    <name evidence="11" type="primary">thiM</name>
    <name evidence="12" type="ORF">EV189_2460</name>
</gene>
<dbReference type="Gene3D" id="3.40.1190.20">
    <property type="match status" value="1"/>
</dbReference>
<dbReference type="AlphaFoldDB" id="A0A4Q7NPQ6"/>
<dbReference type="NCBIfam" id="NF006830">
    <property type="entry name" value="PRK09355.1"/>
    <property type="match status" value="1"/>
</dbReference>
<accession>A0A4Q7NPQ6</accession>
<keyword evidence="5 11" id="KW-0479">Metal-binding</keyword>
<keyword evidence="4 11" id="KW-0808">Transferase</keyword>
<comment type="similarity">
    <text evidence="11">Belongs to the Thz kinase family.</text>
</comment>
<evidence type="ECO:0000256" key="8">
    <source>
        <dbReference type="ARBA" id="ARBA00022840"/>
    </source>
</evidence>
<comment type="caution">
    <text evidence="12">The sequence shown here is derived from an EMBL/GenBank/DDBJ whole genome shotgun (WGS) entry which is preliminary data.</text>
</comment>
<evidence type="ECO:0000256" key="11">
    <source>
        <dbReference type="HAMAP-Rule" id="MF_00228"/>
    </source>
</evidence>
<keyword evidence="6 11" id="KW-0547">Nucleotide-binding</keyword>
<dbReference type="PIRSF" id="PIRSF000513">
    <property type="entry name" value="Thz_kinase"/>
    <property type="match status" value="1"/>
</dbReference>
<dbReference type="InterPro" id="IPR000417">
    <property type="entry name" value="Hyethyz_kinase"/>
</dbReference>
<evidence type="ECO:0000256" key="5">
    <source>
        <dbReference type="ARBA" id="ARBA00022723"/>
    </source>
</evidence>
<feature type="binding site" evidence="11">
    <location>
        <position position="197"/>
    </location>
    <ligand>
        <name>substrate</name>
    </ligand>
</feature>
<dbReference type="GO" id="GO:0009228">
    <property type="term" value="P:thiamine biosynthetic process"/>
    <property type="evidence" value="ECO:0007669"/>
    <property type="project" value="UniProtKB-KW"/>
</dbReference>
<dbReference type="GO" id="GO:0000287">
    <property type="term" value="F:magnesium ion binding"/>
    <property type="evidence" value="ECO:0007669"/>
    <property type="project" value="UniProtKB-UniRule"/>
</dbReference>
<protein>
    <recommendedName>
        <fullName evidence="11">Hydroxyethylthiazole kinase</fullName>
        <ecNumber evidence="11">2.7.1.50</ecNumber>
    </recommendedName>
    <alternativeName>
        <fullName evidence="11">4-methyl-5-beta-hydroxyethylthiazole kinase</fullName>
        <shortName evidence="11">TH kinase</shortName>
        <shortName evidence="11">Thz kinase</shortName>
    </alternativeName>
</protein>